<dbReference type="GO" id="GO:0005525">
    <property type="term" value="F:GTP binding"/>
    <property type="evidence" value="ECO:0007669"/>
    <property type="project" value="InterPro"/>
</dbReference>
<dbReference type="EMBL" id="JACQPB010000041">
    <property type="protein sequence ID" value="MBI4210763.1"/>
    <property type="molecule type" value="Genomic_DNA"/>
</dbReference>
<dbReference type="PROSITE" id="PS51710">
    <property type="entry name" value="G_OBG"/>
    <property type="match status" value="1"/>
</dbReference>
<evidence type="ECO:0000259" key="3">
    <source>
        <dbReference type="PROSITE" id="PS51710"/>
    </source>
</evidence>
<feature type="region of interest" description="Disordered" evidence="2">
    <location>
        <begin position="1"/>
        <end position="26"/>
    </location>
</feature>
<dbReference type="InterPro" id="IPR006073">
    <property type="entry name" value="GTP-bd"/>
</dbReference>
<dbReference type="AlphaFoldDB" id="A0A8T3YKK3"/>
<accession>A0A8T3YKK3</accession>
<dbReference type="InterPro" id="IPR005225">
    <property type="entry name" value="Small_GTP-bd"/>
</dbReference>
<feature type="domain" description="OBG-type G" evidence="3">
    <location>
        <begin position="184"/>
        <end position="243"/>
    </location>
</feature>
<protein>
    <submittedName>
        <fullName evidence="4">50S ribosome-binding GTPase</fullName>
    </submittedName>
</protein>
<dbReference type="NCBIfam" id="TIGR00231">
    <property type="entry name" value="small_GTP"/>
    <property type="match status" value="1"/>
</dbReference>
<dbReference type="Pfam" id="PF17835">
    <property type="entry name" value="NOG1_N"/>
    <property type="match status" value="1"/>
</dbReference>
<dbReference type="InterPro" id="IPR027417">
    <property type="entry name" value="P-loop_NTPase"/>
</dbReference>
<dbReference type="SUPFAM" id="SSF52540">
    <property type="entry name" value="P-loop containing nucleoside triphosphate hydrolases"/>
    <property type="match status" value="1"/>
</dbReference>
<organism evidence="4 5">
    <name type="scientific">Candidatus Iainarchaeum sp</name>
    <dbReference type="NCBI Taxonomy" id="3101447"/>
    <lineage>
        <taxon>Archaea</taxon>
        <taxon>Candidatus Iainarchaeota</taxon>
        <taxon>Candidatus Iainarchaeia</taxon>
        <taxon>Candidatus Iainarchaeales</taxon>
        <taxon>Candidatus Iainarchaeaceae</taxon>
        <taxon>Candidatus Iainarchaeum</taxon>
    </lineage>
</organism>
<feature type="compositionally biased region" description="Basic and acidic residues" evidence="2">
    <location>
        <begin position="11"/>
        <end position="24"/>
    </location>
</feature>
<feature type="compositionally biased region" description="Basic residues" evidence="2">
    <location>
        <begin position="1"/>
        <end position="10"/>
    </location>
</feature>
<dbReference type="Gene3D" id="3.40.50.300">
    <property type="entry name" value="P-loop containing nucleotide triphosphate hydrolases"/>
    <property type="match status" value="1"/>
</dbReference>
<reference evidence="4" key="1">
    <citation type="submission" date="2020-07" db="EMBL/GenBank/DDBJ databases">
        <title>Huge and variable diversity of episymbiotic CPR bacteria and DPANN archaea in groundwater ecosystems.</title>
        <authorList>
            <person name="He C.Y."/>
            <person name="Keren R."/>
            <person name="Whittaker M."/>
            <person name="Farag I.F."/>
            <person name="Doudna J."/>
            <person name="Cate J.H.D."/>
            <person name="Banfield J.F."/>
        </authorList>
    </citation>
    <scope>NUCLEOTIDE SEQUENCE</scope>
    <source>
        <strain evidence="4">NC_groundwater_1296_Ag_S-0.2um_52_80</strain>
    </source>
</reference>
<evidence type="ECO:0000256" key="2">
    <source>
        <dbReference type="SAM" id="MobiDB-lite"/>
    </source>
</evidence>
<dbReference type="InterPro" id="IPR041623">
    <property type="entry name" value="NOG1_N"/>
</dbReference>
<evidence type="ECO:0000313" key="4">
    <source>
        <dbReference type="EMBL" id="MBI4210763.1"/>
    </source>
</evidence>
<keyword evidence="1" id="KW-0547">Nucleotide-binding</keyword>
<dbReference type="Proteomes" id="UP000732298">
    <property type="component" value="Unassembled WGS sequence"/>
</dbReference>
<proteinExistence type="predicted"/>
<name>A0A8T3YKK3_9ARCH</name>
<dbReference type="InterPro" id="IPR031167">
    <property type="entry name" value="G_OBG"/>
</dbReference>
<dbReference type="PRINTS" id="PR00326">
    <property type="entry name" value="GTP1OBG"/>
</dbReference>
<dbReference type="Pfam" id="PF01926">
    <property type="entry name" value="MMR_HSR1"/>
    <property type="match status" value="1"/>
</dbReference>
<dbReference type="PANTHER" id="PTHR45759">
    <property type="entry name" value="NUCLEOLAR GTP-BINDING PROTEIN 1"/>
    <property type="match status" value="1"/>
</dbReference>
<evidence type="ECO:0000313" key="5">
    <source>
        <dbReference type="Proteomes" id="UP000732298"/>
    </source>
</evidence>
<evidence type="ECO:0000256" key="1">
    <source>
        <dbReference type="ARBA" id="ARBA00022741"/>
    </source>
</evidence>
<gene>
    <name evidence="4" type="ORF">HY544_04630</name>
</gene>
<dbReference type="CDD" id="cd01897">
    <property type="entry name" value="NOG"/>
    <property type="match status" value="1"/>
</dbReference>
<comment type="caution">
    <text evidence="4">The sequence shown here is derived from an EMBL/GenBank/DDBJ whole genome shotgun (WGS) entry which is preliminary data.</text>
</comment>
<sequence length="352" mass="38871">MKRDKKHLKNSQREGKGAGAKPDESSAFPTSEELLEQAFRLCSELSVSRRGIAPLKVVKNLNILKLTRFGEFLYEKLSTLGKQFPKIDSMNTFYLDLLAVIADIGRLKQNLAMLNSSARIIKRLRYEYSGVIYRAKTIPAVNAGLKSFQGRASSVVKKLRKPLAELKEDSKKLRELPAIDFEAPTVVLAGFPNVGKSTLLKRLTGANAKIAPFPFTTKQINTGYYEQNYIRVQAIDTPGLLDREEMNPIEKKALAALNHLADAIVFVLDPTAYSGYGLDAQLSLLQNTKERFSGKKLLVVVNKADLASAEEMALAEKGLASFHTMNQGQGVDEGAESLRKEIMGMLHAAGRI</sequence>
<dbReference type="Gene3D" id="1.20.120.1190">
    <property type="match status" value="1"/>
</dbReference>